<sequence length="216" mass="24443">MKVRNKGKVHPSPSSSSSLTQSPPDDIFPVLKILPAAILLLVSVLSLQDREVLAFMVTRSLKSSDPSIPPNKKNIHHKTAAFNCDCFNCYTSYWCKWDSSSNRELIHQAIEAFEEHLNNDEHFKKTNSKTKKKDRLVCRKIAGKSPEISPEISEDIEEIERQFVKVVQEDAEGMTPEIESPTPELLPEHKGVARKVLPDIMGLLNSRIWSLWSPNV</sequence>
<dbReference type="Gramene" id="KZM86131">
    <property type="protein sequence ID" value="KZM86131"/>
    <property type="gene ID" value="DCAR_026447"/>
</dbReference>
<dbReference type="PANTHER" id="PTHR31903:SF4">
    <property type="entry name" value="OS11G0490300 PROTEIN"/>
    <property type="match status" value="1"/>
</dbReference>
<proteinExistence type="predicted"/>
<dbReference type="AlphaFoldDB" id="A0A175YSD5"/>
<reference evidence="3" key="2">
    <citation type="submission" date="2022-03" db="EMBL/GenBank/DDBJ databases">
        <title>Draft title - Genomic analysis of global carrot germplasm unveils the trajectory of domestication and the origin of high carotenoid orange carrot.</title>
        <authorList>
            <person name="Iorizzo M."/>
            <person name="Ellison S."/>
            <person name="Senalik D."/>
            <person name="Macko-Podgorni A."/>
            <person name="Grzebelus D."/>
            <person name="Bostan H."/>
            <person name="Rolling W."/>
            <person name="Curaba J."/>
            <person name="Simon P."/>
        </authorList>
    </citation>
    <scope>NUCLEOTIDE SEQUENCE</scope>
    <source>
        <tissue evidence="3">Leaf</tissue>
    </source>
</reference>
<name>A0A175YSD5_DAUCS</name>
<protein>
    <submittedName>
        <fullName evidence="2">Uncharacterized protein</fullName>
    </submittedName>
</protein>
<dbReference type="STRING" id="79200.A0A175YSD5"/>
<gene>
    <name evidence="2" type="ORF">DCAR_026447</name>
    <name evidence="3" type="ORF">DCAR_0833223</name>
</gene>
<dbReference type="OMA" id="MFPDIMG"/>
<dbReference type="EMBL" id="CP093350">
    <property type="protein sequence ID" value="WOH13712.1"/>
    <property type="molecule type" value="Genomic_DNA"/>
</dbReference>
<evidence type="ECO:0000256" key="1">
    <source>
        <dbReference type="SAM" id="MobiDB-lite"/>
    </source>
</evidence>
<dbReference type="OrthoDB" id="1937859at2759"/>
<keyword evidence="4" id="KW-1185">Reference proteome</keyword>
<dbReference type="Proteomes" id="UP000077755">
    <property type="component" value="Chromosome 8"/>
</dbReference>
<evidence type="ECO:0000313" key="2">
    <source>
        <dbReference type="EMBL" id="KZM86131.1"/>
    </source>
</evidence>
<reference evidence="2" key="1">
    <citation type="journal article" date="2016" name="Nat. Genet.">
        <title>A high-quality carrot genome assembly provides new insights into carotenoid accumulation and asterid genome evolution.</title>
        <authorList>
            <person name="Iorizzo M."/>
            <person name="Ellison S."/>
            <person name="Senalik D."/>
            <person name="Zeng P."/>
            <person name="Satapoomin P."/>
            <person name="Huang J."/>
            <person name="Bowman M."/>
            <person name="Iovene M."/>
            <person name="Sanseverino W."/>
            <person name="Cavagnaro P."/>
            <person name="Yildiz M."/>
            <person name="Macko-Podgorni A."/>
            <person name="Moranska E."/>
            <person name="Grzebelus E."/>
            <person name="Grzebelus D."/>
            <person name="Ashrafi H."/>
            <person name="Zheng Z."/>
            <person name="Cheng S."/>
            <person name="Spooner D."/>
            <person name="Van Deynze A."/>
            <person name="Simon P."/>
        </authorList>
    </citation>
    <scope>NUCLEOTIDE SEQUENCE [LARGE SCALE GENOMIC DNA]</scope>
    <source>
        <tissue evidence="2">Leaf</tissue>
    </source>
</reference>
<feature type="compositionally biased region" description="Low complexity" evidence="1">
    <location>
        <begin position="11"/>
        <end position="21"/>
    </location>
</feature>
<dbReference type="PANTHER" id="PTHR31903">
    <property type="entry name" value="F12F1.11-RELATED"/>
    <property type="match status" value="1"/>
</dbReference>
<evidence type="ECO:0000313" key="3">
    <source>
        <dbReference type="EMBL" id="WOH13712.1"/>
    </source>
</evidence>
<accession>A0A175YSD5</accession>
<organism evidence="2">
    <name type="scientific">Daucus carota subsp. sativus</name>
    <name type="common">Carrot</name>
    <dbReference type="NCBI Taxonomy" id="79200"/>
    <lineage>
        <taxon>Eukaryota</taxon>
        <taxon>Viridiplantae</taxon>
        <taxon>Streptophyta</taxon>
        <taxon>Embryophyta</taxon>
        <taxon>Tracheophyta</taxon>
        <taxon>Spermatophyta</taxon>
        <taxon>Magnoliopsida</taxon>
        <taxon>eudicotyledons</taxon>
        <taxon>Gunneridae</taxon>
        <taxon>Pentapetalae</taxon>
        <taxon>asterids</taxon>
        <taxon>campanulids</taxon>
        <taxon>Apiales</taxon>
        <taxon>Apiaceae</taxon>
        <taxon>Apioideae</taxon>
        <taxon>Scandiceae</taxon>
        <taxon>Daucinae</taxon>
        <taxon>Daucus</taxon>
        <taxon>Daucus sect. Daucus</taxon>
    </lineage>
</organism>
<dbReference type="EMBL" id="LNRQ01000008">
    <property type="protein sequence ID" value="KZM86131.1"/>
    <property type="molecule type" value="Genomic_DNA"/>
</dbReference>
<evidence type="ECO:0000313" key="4">
    <source>
        <dbReference type="Proteomes" id="UP000077755"/>
    </source>
</evidence>
<dbReference type="KEGG" id="dcr:108199506"/>
<feature type="region of interest" description="Disordered" evidence="1">
    <location>
        <begin position="1"/>
        <end position="21"/>
    </location>
</feature>